<reference evidence="4" key="2">
    <citation type="journal article" date="2023" name="Science">
        <title>Genomic signatures of disease resistance in endangered staghorn corals.</title>
        <authorList>
            <person name="Vollmer S.V."/>
            <person name="Selwyn J.D."/>
            <person name="Despard B.A."/>
            <person name="Roesel C.L."/>
        </authorList>
    </citation>
    <scope>NUCLEOTIDE SEQUENCE</scope>
    <source>
        <strain evidence="4">K2</strain>
    </source>
</reference>
<evidence type="ECO:0000313" key="4">
    <source>
        <dbReference type="EMBL" id="KAK2559405.1"/>
    </source>
</evidence>
<comment type="caution">
    <text evidence="4">The sequence shown here is derived from an EMBL/GenBank/DDBJ whole genome shotgun (WGS) entry which is preliminary data.</text>
</comment>
<dbReference type="InterPro" id="IPR008160">
    <property type="entry name" value="Collagen"/>
</dbReference>
<feature type="region of interest" description="Disordered" evidence="1">
    <location>
        <begin position="24"/>
        <end position="106"/>
    </location>
</feature>
<feature type="chain" id="PRO_5041981730" evidence="2">
    <location>
        <begin position="22"/>
        <end position="249"/>
    </location>
</feature>
<accession>A0AAD9QEG4</accession>
<keyword evidence="5" id="KW-1185">Reference proteome</keyword>
<reference evidence="4" key="1">
    <citation type="journal article" date="2023" name="G3 (Bethesda)">
        <title>Whole genome assembly and annotation of the endangered Caribbean coral Acropora cervicornis.</title>
        <authorList>
            <person name="Selwyn J.D."/>
            <person name="Vollmer S.V."/>
        </authorList>
    </citation>
    <scope>NUCLEOTIDE SEQUENCE</scope>
    <source>
        <strain evidence="4">K2</strain>
    </source>
</reference>
<keyword evidence="4" id="KW-0176">Collagen</keyword>
<feature type="compositionally biased region" description="Pro residues" evidence="1">
    <location>
        <begin position="90"/>
        <end position="104"/>
    </location>
</feature>
<proteinExistence type="predicted"/>
<dbReference type="InterPro" id="IPR057873">
    <property type="entry name" value="CTHRC1_C"/>
</dbReference>
<evidence type="ECO:0000256" key="2">
    <source>
        <dbReference type="SAM" id="SignalP"/>
    </source>
</evidence>
<keyword evidence="2" id="KW-0732">Signal</keyword>
<dbReference type="PANTHER" id="PTHR24637:SF421">
    <property type="entry name" value="CUTICLE COLLAGEN DPY-2"/>
    <property type="match status" value="1"/>
</dbReference>
<dbReference type="Pfam" id="PF01391">
    <property type="entry name" value="Collagen"/>
    <property type="match status" value="1"/>
</dbReference>
<dbReference type="GO" id="GO:0005581">
    <property type="term" value="C:collagen trimer"/>
    <property type="evidence" value="ECO:0007669"/>
    <property type="project" value="UniProtKB-KW"/>
</dbReference>
<sequence length="249" mass="27252">MTLTVQFSLVTVLLYASFCSASKVTGPETPLEQSDSHNTKIQPQESLRKRLFFHLPRGPQGPRGYRGRPGPPGKTGQPGKVGPQGSPGPQGRPGPEGPVGPQGPPMERNWKQCVYKNLDQEKDIGLIVECFFKKRSNDTGLHVYFNGVLSLYNCNKCCKRWHFTFNGKECDAPAAIDGIVFMRSGASPNAVNELLRVRTIEGACETIPSGNVTVGFWVGNCRGYGDADARTGFRSVSRIFVEELPPPQN</sequence>
<dbReference type="PANTHER" id="PTHR24637">
    <property type="entry name" value="COLLAGEN"/>
    <property type="match status" value="1"/>
</dbReference>
<evidence type="ECO:0000256" key="1">
    <source>
        <dbReference type="SAM" id="MobiDB-lite"/>
    </source>
</evidence>
<dbReference type="Proteomes" id="UP001249851">
    <property type="component" value="Unassembled WGS sequence"/>
</dbReference>
<evidence type="ECO:0000313" key="5">
    <source>
        <dbReference type="Proteomes" id="UP001249851"/>
    </source>
</evidence>
<dbReference type="AlphaFoldDB" id="A0AAD9QEG4"/>
<feature type="domain" description="CTHRC1 C-terminal" evidence="3">
    <location>
        <begin position="106"/>
        <end position="241"/>
    </location>
</feature>
<organism evidence="4 5">
    <name type="scientific">Acropora cervicornis</name>
    <name type="common">Staghorn coral</name>
    <dbReference type="NCBI Taxonomy" id="6130"/>
    <lineage>
        <taxon>Eukaryota</taxon>
        <taxon>Metazoa</taxon>
        <taxon>Cnidaria</taxon>
        <taxon>Anthozoa</taxon>
        <taxon>Hexacorallia</taxon>
        <taxon>Scleractinia</taxon>
        <taxon>Astrocoeniina</taxon>
        <taxon>Acroporidae</taxon>
        <taxon>Acropora</taxon>
    </lineage>
</organism>
<dbReference type="EMBL" id="JARQWQ010000040">
    <property type="protein sequence ID" value="KAK2559405.1"/>
    <property type="molecule type" value="Genomic_DNA"/>
</dbReference>
<evidence type="ECO:0000259" key="3">
    <source>
        <dbReference type="Pfam" id="PF25815"/>
    </source>
</evidence>
<feature type="compositionally biased region" description="Low complexity" evidence="1">
    <location>
        <begin position="74"/>
        <end position="89"/>
    </location>
</feature>
<feature type="signal peptide" evidence="2">
    <location>
        <begin position="1"/>
        <end position="21"/>
    </location>
</feature>
<name>A0AAD9QEG4_ACRCE</name>
<gene>
    <name evidence="4" type="ORF">P5673_018028</name>
</gene>
<dbReference type="Pfam" id="PF25815">
    <property type="entry name" value="CTHRC1_C"/>
    <property type="match status" value="1"/>
</dbReference>
<protein>
    <submittedName>
        <fullName evidence="4">Collagen triple helix repeat-containing protein 1</fullName>
    </submittedName>
</protein>